<name>A0A9D1U882_9BACT</name>
<dbReference type="InterPro" id="IPR028098">
    <property type="entry name" value="Glyco_trans_4-like_N"/>
</dbReference>
<protein>
    <submittedName>
        <fullName evidence="4">Glycosyltransferase family 4 protein</fullName>
    </submittedName>
</protein>
<dbReference type="GO" id="GO:0009103">
    <property type="term" value="P:lipopolysaccharide biosynthetic process"/>
    <property type="evidence" value="ECO:0007669"/>
    <property type="project" value="TreeGrafter"/>
</dbReference>
<gene>
    <name evidence="4" type="ORF">H9874_03345</name>
</gene>
<reference evidence="4" key="1">
    <citation type="journal article" date="2021" name="PeerJ">
        <title>Extensive microbial diversity within the chicken gut microbiome revealed by metagenomics and culture.</title>
        <authorList>
            <person name="Gilroy R."/>
            <person name="Ravi A."/>
            <person name="Getino M."/>
            <person name="Pursley I."/>
            <person name="Horton D.L."/>
            <person name="Alikhan N.F."/>
            <person name="Baker D."/>
            <person name="Gharbi K."/>
            <person name="Hall N."/>
            <person name="Watson M."/>
            <person name="Adriaenssens E.M."/>
            <person name="Foster-Nyarko E."/>
            <person name="Jarju S."/>
            <person name="Secka A."/>
            <person name="Antonio M."/>
            <person name="Oren A."/>
            <person name="Chaudhuri R.R."/>
            <person name="La Ragione R."/>
            <person name="Hildebrand F."/>
            <person name="Pallen M.J."/>
        </authorList>
    </citation>
    <scope>NUCLEOTIDE SEQUENCE</scope>
    <source>
        <strain evidence="4">ChiSxjej5B17-1746</strain>
    </source>
</reference>
<organism evidence="4 5">
    <name type="scientific">Candidatus Bilophila faecipullorum</name>
    <dbReference type="NCBI Taxonomy" id="2838482"/>
    <lineage>
        <taxon>Bacteria</taxon>
        <taxon>Pseudomonadati</taxon>
        <taxon>Thermodesulfobacteriota</taxon>
        <taxon>Desulfovibrionia</taxon>
        <taxon>Desulfovibrionales</taxon>
        <taxon>Desulfovibrionaceae</taxon>
        <taxon>Bilophila</taxon>
    </lineage>
</organism>
<keyword evidence="1" id="KW-0808">Transferase</keyword>
<dbReference type="Pfam" id="PF13439">
    <property type="entry name" value="Glyco_transf_4"/>
    <property type="match status" value="1"/>
</dbReference>
<dbReference type="AlphaFoldDB" id="A0A9D1U882"/>
<dbReference type="Gene3D" id="3.40.50.2000">
    <property type="entry name" value="Glycogen Phosphorylase B"/>
    <property type="match status" value="2"/>
</dbReference>
<evidence type="ECO:0000259" key="2">
    <source>
        <dbReference type="Pfam" id="PF00534"/>
    </source>
</evidence>
<proteinExistence type="predicted"/>
<reference evidence="4" key="2">
    <citation type="submission" date="2021-04" db="EMBL/GenBank/DDBJ databases">
        <authorList>
            <person name="Gilroy R."/>
        </authorList>
    </citation>
    <scope>NUCLEOTIDE SEQUENCE</scope>
    <source>
        <strain evidence="4">ChiSxjej5B17-1746</strain>
    </source>
</reference>
<accession>A0A9D1U882</accession>
<dbReference type="PANTHER" id="PTHR46401:SF2">
    <property type="entry name" value="GLYCOSYLTRANSFERASE WBBK-RELATED"/>
    <property type="match status" value="1"/>
</dbReference>
<dbReference type="PANTHER" id="PTHR46401">
    <property type="entry name" value="GLYCOSYLTRANSFERASE WBBK-RELATED"/>
    <property type="match status" value="1"/>
</dbReference>
<dbReference type="EMBL" id="DXGI01000118">
    <property type="protein sequence ID" value="HIW78162.1"/>
    <property type="molecule type" value="Genomic_DNA"/>
</dbReference>
<dbReference type="CDD" id="cd03809">
    <property type="entry name" value="GT4_MtfB-like"/>
    <property type="match status" value="1"/>
</dbReference>
<dbReference type="GO" id="GO:0016757">
    <property type="term" value="F:glycosyltransferase activity"/>
    <property type="evidence" value="ECO:0007669"/>
    <property type="project" value="InterPro"/>
</dbReference>
<feature type="domain" description="Glycosyl transferase family 1" evidence="2">
    <location>
        <begin position="173"/>
        <end position="317"/>
    </location>
</feature>
<sequence>MNYRKKLCIDCRMVYMSGIGTYIHHLIPRCINALPEFSFNLIGNSPLPFNLPSNSFFTKVSSHIYSFYEQIEISYIIRGTQGLWVPHYVIPLFSNIPVMATVHDVAHLALPDIFGFTKRIYAKYMFQILKMRARTIFFNSSFTKQEFQRLVGEPHCPTFITPLGVDTFWFEEQKEDSLFNFPYFLAVGNLKPHKNITALCKAFAGIASQCPHHLVLAGKKEGFITGLEETWENLAPGRIHSTGILNAAQLRQAVKNASCLVFPSLYEGFGLPPLEALACGTPVLASDIPPVRETCADAADYFDPHSESSLREGLLRCAALSADPEAREARRRRAALFSWDRTAALTVSALKQAFGL</sequence>
<dbReference type="SUPFAM" id="SSF53756">
    <property type="entry name" value="UDP-Glycosyltransferase/glycogen phosphorylase"/>
    <property type="match status" value="1"/>
</dbReference>
<evidence type="ECO:0000313" key="4">
    <source>
        <dbReference type="EMBL" id="HIW78162.1"/>
    </source>
</evidence>
<evidence type="ECO:0000313" key="5">
    <source>
        <dbReference type="Proteomes" id="UP000824264"/>
    </source>
</evidence>
<feature type="domain" description="Glycosyltransferase subfamily 4-like N-terminal" evidence="3">
    <location>
        <begin position="83"/>
        <end position="167"/>
    </location>
</feature>
<comment type="caution">
    <text evidence="4">The sequence shown here is derived from an EMBL/GenBank/DDBJ whole genome shotgun (WGS) entry which is preliminary data.</text>
</comment>
<dbReference type="InterPro" id="IPR001296">
    <property type="entry name" value="Glyco_trans_1"/>
</dbReference>
<dbReference type="Pfam" id="PF00534">
    <property type="entry name" value="Glycos_transf_1"/>
    <property type="match status" value="1"/>
</dbReference>
<dbReference type="Proteomes" id="UP000824264">
    <property type="component" value="Unassembled WGS sequence"/>
</dbReference>
<evidence type="ECO:0000259" key="3">
    <source>
        <dbReference type="Pfam" id="PF13439"/>
    </source>
</evidence>
<evidence type="ECO:0000256" key="1">
    <source>
        <dbReference type="ARBA" id="ARBA00022679"/>
    </source>
</evidence>